<feature type="transmembrane region" description="Helical" evidence="5">
    <location>
        <begin position="82"/>
        <end position="101"/>
    </location>
</feature>
<dbReference type="AlphaFoldDB" id="A0A1I0SUQ8"/>
<dbReference type="RefSeq" id="WP_090981217.1">
    <property type="nucleotide sequence ID" value="NZ_FOJM01000003.1"/>
</dbReference>
<protein>
    <submittedName>
        <fullName evidence="6">DoxX-like family protein</fullName>
    </submittedName>
</protein>
<dbReference type="Proteomes" id="UP000198836">
    <property type="component" value="Unassembled WGS sequence"/>
</dbReference>
<feature type="transmembrane region" description="Helical" evidence="5">
    <location>
        <begin position="18"/>
        <end position="37"/>
    </location>
</feature>
<keyword evidence="2 5" id="KW-0812">Transmembrane</keyword>
<dbReference type="Pfam" id="PF13564">
    <property type="entry name" value="DoxX_2"/>
    <property type="match status" value="1"/>
</dbReference>
<evidence type="ECO:0000256" key="1">
    <source>
        <dbReference type="ARBA" id="ARBA00004141"/>
    </source>
</evidence>
<comment type="subcellular location">
    <subcellularLocation>
        <location evidence="1">Membrane</location>
        <topology evidence="1">Multi-pass membrane protein</topology>
    </subcellularLocation>
</comment>
<evidence type="ECO:0000313" key="6">
    <source>
        <dbReference type="EMBL" id="SFA43232.1"/>
    </source>
</evidence>
<evidence type="ECO:0000313" key="7">
    <source>
        <dbReference type="Proteomes" id="UP000198836"/>
    </source>
</evidence>
<feature type="transmembrane region" description="Helical" evidence="5">
    <location>
        <begin position="107"/>
        <end position="124"/>
    </location>
</feature>
<gene>
    <name evidence="6" type="ORF">SAMN04488511_103288</name>
</gene>
<evidence type="ECO:0000256" key="4">
    <source>
        <dbReference type="ARBA" id="ARBA00023136"/>
    </source>
</evidence>
<organism evidence="6 7">
    <name type="scientific">Pedobacter suwonensis</name>
    <dbReference type="NCBI Taxonomy" id="332999"/>
    <lineage>
        <taxon>Bacteria</taxon>
        <taxon>Pseudomonadati</taxon>
        <taxon>Bacteroidota</taxon>
        <taxon>Sphingobacteriia</taxon>
        <taxon>Sphingobacteriales</taxon>
        <taxon>Sphingobacteriaceae</taxon>
        <taxon>Pedobacter</taxon>
    </lineage>
</organism>
<evidence type="ECO:0000256" key="5">
    <source>
        <dbReference type="SAM" id="Phobius"/>
    </source>
</evidence>
<evidence type="ECO:0000256" key="2">
    <source>
        <dbReference type="ARBA" id="ARBA00022692"/>
    </source>
</evidence>
<keyword evidence="3 5" id="KW-1133">Transmembrane helix</keyword>
<evidence type="ECO:0000256" key="3">
    <source>
        <dbReference type="ARBA" id="ARBA00022989"/>
    </source>
</evidence>
<dbReference type="InterPro" id="IPR032808">
    <property type="entry name" value="DoxX"/>
</dbReference>
<dbReference type="GO" id="GO:0016020">
    <property type="term" value="C:membrane"/>
    <property type="evidence" value="ECO:0007669"/>
    <property type="project" value="UniProtKB-SubCell"/>
</dbReference>
<dbReference type="STRING" id="332999.SAMN04488511_103288"/>
<dbReference type="OrthoDB" id="7960583at2"/>
<reference evidence="7" key="1">
    <citation type="submission" date="2016-10" db="EMBL/GenBank/DDBJ databases">
        <authorList>
            <person name="Varghese N."/>
            <person name="Submissions S."/>
        </authorList>
    </citation>
    <scope>NUCLEOTIDE SEQUENCE [LARGE SCALE GENOMIC DNA]</scope>
    <source>
        <strain evidence="7">DSM 18130</strain>
    </source>
</reference>
<keyword evidence="7" id="KW-1185">Reference proteome</keyword>
<keyword evidence="4 5" id="KW-0472">Membrane</keyword>
<name>A0A1I0SUQ8_9SPHI</name>
<accession>A0A1I0SUQ8</accession>
<feature type="transmembrane region" description="Helical" evidence="5">
    <location>
        <begin position="57"/>
        <end position="75"/>
    </location>
</feature>
<proteinExistence type="predicted"/>
<sequence>MTKQIEFSQNPDKKAKRIYWIITILTMALIILPSYFAPRAYLIQTTKNLQFPDYFPLELDILKMVGAITILVPAIPTMLKEWAYVGFGILLLSASLAHGMVDGFVKGVAPLIPFALLTVSYYYFRRLNYEK</sequence>
<dbReference type="EMBL" id="FOJM01000003">
    <property type="protein sequence ID" value="SFA43232.1"/>
    <property type="molecule type" value="Genomic_DNA"/>
</dbReference>